<evidence type="ECO:0000256" key="1">
    <source>
        <dbReference type="SAM" id="MobiDB-lite"/>
    </source>
</evidence>
<proteinExistence type="predicted"/>
<dbReference type="InterPro" id="IPR052055">
    <property type="entry name" value="Hepadnavirus_pol/RT"/>
</dbReference>
<dbReference type="InterPro" id="IPR043502">
    <property type="entry name" value="DNA/RNA_pol_sf"/>
</dbReference>
<gene>
    <name evidence="3" type="ORF">MNOR_LOCUS38926</name>
</gene>
<name>A0AAV2SPG9_MEGNR</name>
<dbReference type="EMBL" id="CAXKWB010094076">
    <property type="protein sequence ID" value="CAL4218557.1"/>
    <property type="molecule type" value="Genomic_DNA"/>
</dbReference>
<dbReference type="AlphaFoldDB" id="A0AAV2SPG9"/>
<dbReference type="CDD" id="cd03714">
    <property type="entry name" value="RT_DIRS1"/>
    <property type="match status" value="1"/>
</dbReference>
<reference evidence="3 4" key="1">
    <citation type="submission" date="2024-05" db="EMBL/GenBank/DDBJ databases">
        <authorList>
            <person name="Wallberg A."/>
        </authorList>
    </citation>
    <scope>NUCLEOTIDE SEQUENCE [LARGE SCALE GENOMIC DNA]</scope>
</reference>
<protein>
    <recommendedName>
        <fullName evidence="2">Reverse transcriptase domain-containing protein</fullName>
    </recommendedName>
</protein>
<accession>A0AAV2SPG9</accession>
<comment type="caution">
    <text evidence="3">The sequence shown here is derived from an EMBL/GenBank/DDBJ whole genome shotgun (WGS) entry which is preliminary data.</text>
</comment>
<evidence type="ECO:0000313" key="3">
    <source>
        <dbReference type="EMBL" id="CAL4218557.1"/>
    </source>
</evidence>
<dbReference type="Pfam" id="PF00078">
    <property type="entry name" value="RVT_1"/>
    <property type="match status" value="1"/>
</dbReference>
<dbReference type="InterPro" id="IPR000477">
    <property type="entry name" value="RT_dom"/>
</dbReference>
<dbReference type="PANTHER" id="PTHR33050">
    <property type="entry name" value="REVERSE TRANSCRIPTASE DOMAIN-CONTAINING PROTEIN"/>
    <property type="match status" value="1"/>
</dbReference>
<dbReference type="InterPro" id="IPR043128">
    <property type="entry name" value="Rev_trsase/Diguanyl_cyclase"/>
</dbReference>
<feature type="domain" description="Reverse transcriptase" evidence="2">
    <location>
        <begin position="156"/>
        <end position="334"/>
    </location>
</feature>
<sequence length="334" mass="38788">MSDSRRRQLLFYQLNPQNGNGPSLLFKSLFAQKPIPTKVSLPFGPTVRRNSRLQVNRISSPDSNRRRRSPSPVKVRRQRPIPQEVPVDPISRSHDFSKVPVGARLFRFRTVWKGASHERIIQKGLGWTWKRNPPPLKRLRQKTSSSLDVIIKELRQKRVIEKAKHLRWQSRLFTVPKKDSDKERLILDLSRLNSYINCPSFKMLTLREVKLLLPQGYWTTSIDLKDGYWHIPVTPSKRPYLGFCYRGQSWQFRAMPFGLNIAPRSFTKIISHVVRELAQLGVWVLPYLDDLLIVAPTKEICLQHTQLTLQVLKNLASLSTTRNPGWFPSRCSIG</sequence>
<dbReference type="PANTHER" id="PTHR33050:SF7">
    <property type="entry name" value="RIBONUCLEASE H"/>
    <property type="match status" value="1"/>
</dbReference>
<feature type="region of interest" description="Disordered" evidence="1">
    <location>
        <begin position="40"/>
        <end position="89"/>
    </location>
</feature>
<dbReference type="Proteomes" id="UP001497623">
    <property type="component" value="Unassembled WGS sequence"/>
</dbReference>
<dbReference type="Gene3D" id="3.30.70.270">
    <property type="match status" value="1"/>
</dbReference>
<feature type="compositionally biased region" description="Basic residues" evidence="1">
    <location>
        <begin position="65"/>
        <end position="79"/>
    </location>
</feature>
<dbReference type="Gene3D" id="3.10.10.10">
    <property type="entry name" value="HIV Type 1 Reverse Transcriptase, subunit A, domain 1"/>
    <property type="match status" value="1"/>
</dbReference>
<dbReference type="SUPFAM" id="SSF56672">
    <property type="entry name" value="DNA/RNA polymerases"/>
    <property type="match status" value="1"/>
</dbReference>
<evidence type="ECO:0000259" key="2">
    <source>
        <dbReference type="PROSITE" id="PS50878"/>
    </source>
</evidence>
<evidence type="ECO:0000313" key="4">
    <source>
        <dbReference type="Proteomes" id="UP001497623"/>
    </source>
</evidence>
<dbReference type="PROSITE" id="PS50878">
    <property type="entry name" value="RT_POL"/>
    <property type="match status" value="1"/>
</dbReference>
<organism evidence="3 4">
    <name type="scientific">Meganyctiphanes norvegica</name>
    <name type="common">Northern krill</name>
    <name type="synonym">Thysanopoda norvegica</name>
    <dbReference type="NCBI Taxonomy" id="48144"/>
    <lineage>
        <taxon>Eukaryota</taxon>
        <taxon>Metazoa</taxon>
        <taxon>Ecdysozoa</taxon>
        <taxon>Arthropoda</taxon>
        <taxon>Crustacea</taxon>
        <taxon>Multicrustacea</taxon>
        <taxon>Malacostraca</taxon>
        <taxon>Eumalacostraca</taxon>
        <taxon>Eucarida</taxon>
        <taxon>Euphausiacea</taxon>
        <taxon>Euphausiidae</taxon>
        <taxon>Meganyctiphanes</taxon>
    </lineage>
</organism>
<dbReference type="GO" id="GO:0071897">
    <property type="term" value="P:DNA biosynthetic process"/>
    <property type="evidence" value="ECO:0007669"/>
    <property type="project" value="UniProtKB-ARBA"/>
</dbReference>
<keyword evidence="4" id="KW-1185">Reference proteome</keyword>